<evidence type="ECO:0000256" key="1">
    <source>
        <dbReference type="SAM" id="SignalP"/>
    </source>
</evidence>
<evidence type="ECO:0000313" key="3">
    <source>
        <dbReference type="Proteomes" id="UP000620124"/>
    </source>
</evidence>
<evidence type="ECO:0008006" key="4">
    <source>
        <dbReference type="Google" id="ProtNLM"/>
    </source>
</evidence>
<proteinExistence type="predicted"/>
<feature type="chain" id="PRO_5034462747" description="SnoaL-like domain-containing protein" evidence="1">
    <location>
        <begin position="21"/>
        <end position="169"/>
    </location>
</feature>
<name>A0A8H7CN90_9AGAR</name>
<reference evidence="2" key="1">
    <citation type="submission" date="2020-05" db="EMBL/GenBank/DDBJ databases">
        <title>Mycena genomes resolve the evolution of fungal bioluminescence.</title>
        <authorList>
            <person name="Tsai I.J."/>
        </authorList>
    </citation>
    <scope>NUCLEOTIDE SEQUENCE</scope>
    <source>
        <strain evidence="2">CCC161011</strain>
    </source>
</reference>
<dbReference type="Proteomes" id="UP000620124">
    <property type="component" value="Unassembled WGS sequence"/>
</dbReference>
<organism evidence="2 3">
    <name type="scientific">Mycena venus</name>
    <dbReference type="NCBI Taxonomy" id="2733690"/>
    <lineage>
        <taxon>Eukaryota</taxon>
        <taxon>Fungi</taxon>
        <taxon>Dikarya</taxon>
        <taxon>Basidiomycota</taxon>
        <taxon>Agaricomycotina</taxon>
        <taxon>Agaricomycetes</taxon>
        <taxon>Agaricomycetidae</taxon>
        <taxon>Agaricales</taxon>
        <taxon>Marasmiineae</taxon>
        <taxon>Mycenaceae</taxon>
        <taxon>Mycena</taxon>
    </lineage>
</organism>
<keyword evidence="1" id="KW-0732">Signal</keyword>
<gene>
    <name evidence="2" type="ORF">MVEN_01689800</name>
</gene>
<comment type="caution">
    <text evidence="2">The sequence shown here is derived from an EMBL/GenBank/DDBJ whole genome shotgun (WGS) entry which is preliminary data.</text>
</comment>
<sequence>MVRLRVGISFLFLLCGVGEALLASTNNTALSPLPDFIHEVFAQLTSANDTVSEAALDNFYSPYVQASDVATSSNLTRAAFGDLVQGLRTELSQRQLIREIFVVATPADPTNRTGALAATHVLSAVQDGQQVVATIASLLRIEWVQDEAYDQGGRREIVAEALITNIAPY</sequence>
<keyword evidence="3" id="KW-1185">Reference proteome</keyword>
<evidence type="ECO:0000313" key="2">
    <source>
        <dbReference type="EMBL" id="KAF7344004.1"/>
    </source>
</evidence>
<protein>
    <recommendedName>
        <fullName evidence="4">SnoaL-like domain-containing protein</fullName>
    </recommendedName>
</protein>
<dbReference type="OrthoDB" id="2944095at2759"/>
<dbReference type="EMBL" id="JACAZI010000015">
    <property type="protein sequence ID" value="KAF7344004.1"/>
    <property type="molecule type" value="Genomic_DNA"/>
</dbReference>
<accession>A0A8H7CN90</accession>
<dbReference type="AlphaFoldDB" id="A0A8H7CN90"/>
<feature type="signal peptide" evidence="1">
    <location>
        <begin position="1"/>
        <end position="20"/>
    </location>
</feature>